<evidence type="ECO:0000313" key="2">
    <source>
        <dbReference type="Proteomes" id="UP000005929"/>
    </source>
</evidence>
<name>A0AAV3FLV0_BIFLL</name>
<proteinExistence type="predicted"/>
<reference evidence="1 2" key="1">
    <citation type="journal article" date="2013" name="Genome Announc.">
        <title>Draft Genome Sequences of Two Pairs of Human Intestinal Bifidobacterium longum subsp. longum Strains, 44B and 1-6B and 35B and 2-2B, Consecutively Isolated from Two Children after a 5-Year Time Period.</title>
        <authorList>
            <person name="Shkoporov A.N."/>
            <person name="Efimov B.A."/>
            <person name="Khokhlova E.V."/>
            <person name="Chaplin A.V."/>
            <person name="Kafarskaya L.I."/>
            <person name="Durkin A.S."/>
            <person name="McCorrison J."/>
            <person name="Torralba M."/>
            <person name="Gillis M."/>
            <person name="Sutton G."/>
            <person name="Weibel D.B."/>
            <person name="Nelson K.E."/>
            <person name="Smeianov V.V."/>
        </authorList>
    </citation>
    <scope>NUCLEOTIDE SEQUENCE [LARGE SCALE GENOMIC DNA]</scope>
    <source>
        <strain evidence="1 2">2-2B</strain>
    </source>
</reference>
<organism evidence="1 2">
    <name type="scientific">Bifidobacterium longum subsp. longum 2-2B</name>
    <dbReference type="NCBI Taxonomy" id="1161745"/>
    <lineage>
        <taxon>Bacteria</taxon>
        <taxon>Bacillati</taxon>
        <taxon>Actinomycetota</taxon>
        <taxon>Actinomycetes</taxon>
        <taxon>Bifidobacteriales</taxon>
        <taxon>Bifidobacteriaceae</taxon>
        <taxon>Bifidobacterium</taxon>
    </lineage>
</organism>
<gene>
    <name evidence="1" type="ORF">HMPREF1315_1216</name>
</gene>
<protein>
    <submittedName>
        <fullName evidence="1">Uncharacterized protein</fullName>
    </submittedName>
</protein>
<comment type="caution">
    <text evidence="1">The sequence shown here is derived from an EMBL/GenBank/DDBJ whole genome shotgun (WGS) entry which is preliminary data.</text>
</comment>
<accession>A0AAV3FLV0</accession>
<evidence type="ECO:0000313" key="1">
    <source>
        <dbReference type="EMBL" id="EIJ24752.1"/>
    </source>
</evidence>
<dbReference type="AlphaFoldDB" id="A0AAV3FLV0"/>
<sequence length="72" mass="7834">MYRAETLYLPFCFNPPITPPFSTPDLLVLLRKKNANPLSSSLAGSAMMRFCLCHSSIVGSAGRIVPGTKPNH</sequence>
<dbReference type="Proteomes" id="UP000005929">
    <property type="component" value="Unassembled WGS sequence"/>
</dbReference>
<dbReference type="EMBL" id="AJTJ01000077">
    <property type="protein sequence ID" value="EIJ24752.1"/>
    <property type="molecule type" value="Genomic_DNA"/>
</dbReference>